<dbReference type="FunFam" id="3.40.50.1970:FF:000003">
    <property type="entry name" value="Alcohol dehydrogenase, iron-containing"/>
    <property type="match status" value="1"/>
</dbReference>
<dbReference type="InterPro" id="IPR001670">
    <property type="entry name" value="ADH_Fe/GldA"/>
</dbReference>
<dbReference type="CDD" id="cd17814">
    <property type="entry name" value="Fe-ADH-like"/>
    <property type="match status" value="1"/>
</dbReference>
<protein>
    <submittedName>
        <fullName evidence="7">Iron-containing alcohol dehydrogenase</fullName>
    </submittedName>
</protein>
<proteinExistence type="inferred from homology"/>
<evidence type="ECO:0000256" key="1">
    <source>
        <dbReference type="ARBA" id="ARBA00001962"/>
    </source>
</evidence>
<dbReference type="InterPro" id="IPR039697">
    <property type="entry name" value="Alcohol_dehydrogenase_Fe"/>
</dbReference>
<dbReference type="PANTHER" id="PTHR11496">
    <property type="entry name" value="ALCOHOL DEHYDROGENASE"/>
    <property type="match status" value="1"/>
</dbReference>
<keyword evidence="3" id="KW-0560">Oxidoreductase</keyword>
<dbReference type="RefSeq" id="WP_011791785.1">
    <property type="nucleotide sequence ID" value="NC_008751.1"/>
</dbReference>
<feature type="domain" description="Fe-containing alcohol dehydrogenase-like C-terminal" evidence="6">
    <location>
        <begin position="191"/>
        <end position="385"/>
    </location>
</feature>
<dbReference type="SUPFAM" id="SSF56796">
    <property type="entry name" value="Dehydroquinate synthase-like"/>
    <property type="match status" value="1"/>
</dbReference>
<accession>A0A0H3A6L8</accession>
<dbReference type="PANTHER" id="PTHR11496:SF102">
    <property type="entry name" value="ALCOHOL DEHYDROGENASE 4"/>
    <property type="match status" value="1"/>
</dbReference>
<dbReference type="NCBIfam" id="NF041833">
    <property type="entry name" value="Fe_ADH_ErcA"/>
    <property type="match status" value="1"/>
</dbReference>
<evidence type="ECO:0000259" key="5">
    <source>
        <dbReference type="Pfam" id="PF00465"/>
    </source>
</evidence>
<gene>
    <name evidence="7" type="ordered locus">Dvul_0702</name>
</gene>
<evidence type="ECO:0000256" key="4">
    <source>
        <dbReference type="ARBA" id="ARBA00023027"/>
    </source>
</evidence>
<dbReference type="PROSITE" id="PS00060">
    <property type="entry name" value="ADH_IRON_2"/>
    <property type="match status" value="1"/>
</dbReference>
<dbReference type="Pfam" id="PF00465">
    <property type="entry name" value="Fe-ADH"/>
    <property type="match status" value="1"/>
</dbReference>
<evidence type="ECO:0000256" key="2">
    <source>
        <dbReference type="ARBA" id="ARBA00007358"/>
    </source>
</evidence>
<dbReference type="KEGG" id="dvl:Dvul_0702"/>
<keyword evidence="4" id="KW-0520">NAD</keyword>
<dbReference type="Proteomes" id="UP000009173">
    <property type="component" value="Chromosome"/>
</dbReference>
<dbReference type="InterPro" id="IPR056798">
    <property type="entry name" value="ADH_Fe_C"/>
</dbReference>
<reference evidence="8" key="1">
    <citation type="journal article" date="2009" name="Environ. Microbiol.">
        <title>Contribution of mobile genetic elements to Desulfovibrio vulgaris genome plasticity.</title>
        <authorList>
            <person name="Walker C.B."/>
            <person name="Stolyar S."/>
            <person name="Chivian D."/>
            <person name="Pinel N."/>
            <person name="Gabster J.A."/>
            <person name="Dehal P.S."/>
            <person name="He Z."/>
            <person name="Yang Z.K."/>
            <person name="Yen H.C."/>
            <person name="Zhou J."/>
            <person name="Wall J.D."/>
            <person name="Hazen T.C."/>
            <person name="Arkin A.P."/>
            <person name="Stahl D.A."/>
        </authorList>
    </citation>
    <scope>NUCLEOTIDE SEQUENCE [LARGE SCALE GENOMIC DNA]</scope>
    <source>
        <strain evidence="8">DP4</strain>
    </source>
</reference>
<evidence type="ECO:0000256" key="3">
    <source>
        <dbReference type="ARBA" id="ARBA00023002"/>
    </source>
</evidence>
<feature type="domain" description="Alcohol dehydrogenase iron-type/glycerol dehydrogenase GldA" evidence="5">
    <location>
        <begin position="14"/>
        <end position="180"/>
    </location>
</feature>
<dbReference type="Gene3D" id="3.40.50.1970">
    <property type="match status" value="1"/>
</dbReference>
<dbReference type="Pfam" id="PF25137">
    <property type="entry name" value="ADH_Fe_C"/>
    <property type="match status" value="1"/>
</dbReference>
<organism evidence="7 8">
    <name type="scientific">Nitratidesulfovibrio vulgaris (strain DP4)</name>
    <name type="common">Desulfovibrio vulgaris</name>
    <dbReference type="NCBI Taxonomy" id="391774"/>
    <lineage>
        <taxon>Bacteria</taxon>
        <taxon>Pseudomonadati</taxon>
        <taxon>Thermodesulfobacteriota</taxon>
        <taxon>Desulfovibrionia</taxon>
        <taxon>Desulfovibrionales</taxon>
        <taxon>Desulfovibrionaceae</taxon>
        <taxon>Nitratidesulfovibrio</taxon>
    </lineage>
</organism>
<evidence type="ECO:0000259" key="6">
    <source>
        <dbReference type="Pfam" id="PF25137"/>
    </source>
</evidence>
<dbReference type="GO" id="GO:0004022">
    <property type="term" value="F:alcohol dehydrogenase (NAD+) activity"/>
    <property type="evidence" value="ECO:0007669"/>
    <property type="project" value="TreeGrafter"/>
</dbReference>
<dbReference type="InterPro" id="IPR018211">
    <property type="entry name" value="ADH_Fe_CS"/>
</dbReference>
<evidence type="ECO:0000313" key="8">
    <source>
        <dbReference type="Proteomes" id="UP000009173"/>
    </source>
</evidence>
<comment type="cofactor">
    <cofactor evidence="1">
        <name>Fe cation</name>
        <dbReference type="ChEBI" id="CHEBI:24875"/>
    </cofactor>
</comment>
<dbReference type="FunFam" id="1.20.1090.10:FF:000001">
    <property type="entry name" value="Aldehyde-alcohol dehydrogenase"/>
    <property type="match status" value="1"/>
</dbReference>
<sequence length="386" mass="40049">MESARELRKFVAPEFVFGNGAARLAGRYVHNLGGTRCLVVTDPGVMRNGHADTVIGSLTAYGIAHAVFQDISPNPRDVEVQRGVEAYHREGCDAIVAVGGGSPIDCAKGIGIVASNGGSISLYEGVDAIPKPMPPLVCVPTTAGSAADVSQFAIITDTTRMVKIAIVSKAAVADVSLIDPSTTKSMSRDLTAATGIDTLTHAIEAFASNASGPITDMFALEAISLVNTHLPQVLADGDDDTAREGMALACLNAGLAFSNAILGAVHAMAHSLGGLLDLPHGECNAILLPFVVRRNFDAAPARYARVANALGIDVGGTTATAIRDALFDRLMTLRTAAGFTRGLSAFGVTREQIGRLARLAVEDPCLATNPEALDIADIESLYAEAL</sequence>
<dbReference type="Gene3D" id="1.20.1090.10">
    <property type="entry name" value="Dehydroquinate synthase-like - alpha domain"/>
    <property type="match status" value="1"/>
</dbReference>
<name>A0A0H3A6L8_NITV4</name>
<dbReference type="EMBL" id="CP000527">
    <property type="protein sequence ID" value="ABM27725.1"/>
    <property type="molecule type" value="Genomic_DNA"/>
</dbReference>
<evidence type="ECO:0000313" key="7">
    <source>
        <dbReference type="EMBL" id="ABM27725.1"/>
    </source>
</evidence>
<dbReference type="HOGENOM" id="CLU_007207_0_0_7"/>
<comment type="similarity">
    <text evidence="2">Belongs to the iron-containing alcohol dehydrogenase family.</text>
</comment>
<dbReference type="GO" id="GO:0046872">
    <property type="term" value="F:metal ion binding"/>
    <property type="evidence" value="ECO:0007669"/>
    <property type="project" value="InterPro"/>
</dbReference>
<dbReference type="AlphaFoldDB" id="A0A0H3A6L8"/>